<gene>
    <name evidence="1" type="primary">ORF214348</name>
</gene>
<organism evidence="1">
    <name type="scientific">Arion vulgaris</name>
    <dbReference type="NCBI Taxonomy" id="1028688"/>
    <lineage>
        <taxon>Eukaryota</taxon>
        <taxon>Metazoa</taxon>
        <taxon>Spiralia</taxon>
        <taxon>Lophotrochozoa</taxon>
        <taxon>Mollusca</taxon>
        <taxon>Gastropoda</taxon>
        <taxon>Heterobranchia</taxon>
        <taxon>Euthyneura</taxon>
        <taxon>Panpulmonata</taxon>
        <taxon>Eupulmonata</taxon>
        <taxon>Stylommatophora</taxon>
        <taxon>Helicina</taxon>
        <taxon>Arionoidea</taxon>
        <taxon>Arionidae</taxon>
        <taxon>Arion</taxon>
    </lineage>
</organism>
<reference evidence="1" key="1">
    <citation type="submission" date="2014-12" db="EMBL/GenBank/DDBJ databases">
        <title>Insight into the proteome of Arion vulgaris.</title>
        <authorList>
            <person name="Aradska J."/>
            <person name="Bulat T."/>
            <person name="Smidak R."/>
            <person name="Sarate P."/>
            <person name="Gangsoo J."/>
            <person name="Sialana F."/>
            <person name="Bilban M."/>
            <person name="Lubec G."/>
        </authorList>
    </citation>
    <scope>NUCLEOTIDE SEQUENCE</scope>
    <source>
        <tissue evidence="1">Skin</tissue>
    </source>
</reference>
<protein>
    <submittedName>
        <fullName evidence="1">Uncharacterized protein</fullName>
    </submittedName>
</protein>
<name>A0A0B7BVR8_9EUPU</name>
<feature type="non-terminal residue" evidence="1">
    <location>
        <position position="75"/>
    </location>
</feature>
<evidence type="ECO:0000313" key="1">
    <source>
        <dbReference type="EMBL" id="CEK97007.1"/>
    </source>
</evidence>
<accession>A0A0B7BVR8</accession>
<sequence>HWKYLVKAVCVNRDRHRQMFTMMIKMCYLSPNILSVPNLVSDIKQQNKTGQDRERLCRIMGVPQRDQFRNEGIRK</sequence>
<feature type="non-terminal residue" evidence="1">
    <location>
        <position position="1"/>
    </location>
</feature>
<dbReference type="AlphaFoldDB" id="A0A0B7BVR8"/>
<dbReference type="EMBL" id="HACG01050142">
    <property type="protein sequence ID" value="CEK97007.1"/>
    <property type="molecule type" value="Transcribed_RNA"/>
</dbReference>
<proteinExistence type="predicted"/>